<reference evidence="9 10" key="1">
    <citation type="submission" date="2017-11" db="EMBL/GenBank/DDBJ databases">
        <title>Revised Sequence and Annotation of the Rhodobaca barguzinensis strain alga05 Genome.</title>
        <authorList>
            <person name="Kopejtka K."/>
            <person name="Tomasch J.M."/>
            <person name="Bunk B."/>
            <person name="Koblizek M."/>
        </authorList>
    </citation>
    <scope>NUCLEOTIDE SEQUENCE [LARGE SCALE GENOMIC DNA]</scope>
    <source>
        <strain evidence="10">alga05</strain>
    </source>
</reference>
<dbReference type="SUPFAM" id="SSF46626">
    <property type="entry name" value="Cytochrome c"/>
    <property type="match status" value="1"/>
</dbReference>
<dbReference type="Pfam" id="PF00400">
    <property type="entry name" value="WD40"/>
    <property type="match status" value="2"/>
</dbReference>
<dbReference type="InterPro" id="IPR001680">
    <property type="entry name" value="WD40_rpt"/>
</dbReference>
<accession>A0A2K8KD14</accession>
<feature type="chain" id="PRO_5014933744" description="Cytochrome c domain-containing protein" evidence="7">
    <location>
        <begin position="21"/>
        <end position="414"/>
    </location>
</feature>
<evidence type="ECO:0000256" key="2">
    <source>
        <dbReference type="ARBA" id="ARBA00022617"/>
    </source>
</evidence>
<keyword evidence="1" id="KW-0853">WD repeat</keyword>
<keyword evidence="7" id="KW-0732">Signal</keyword>
<dbReference type="GO" id="GO:0009055">
    <property type="term" value="F:electron transfer activity"/>
    <property type="evidence" value="ECO:0007669"/>
    <property type="project" value="InterPro"/>
</dbReference>
<dbReference type="KEGG" id="rbg:BG454_17230"/>
<dbReference type="RefSeq" id="WP_071481772.1">
    <property type="nucleotide sequence ID" value="NZ_CP024899.1"/>
</dbReference>
<dbReference type="PANTHER" id="PTHR22847">
    <property type="entry name" value="WD40 REPEAT PROTEIN"/>
    <property type="match status" value="1"/>
</dbReference>
<dbReference type="InterPro" id="IPR015943">
    <property type="entry name" value="WD40/YVTN_repeat-like_dom_sf"/>
</dbReference>
<evidence type="ECO:0000256" key="6">
    <source>
        <dbReference type="PROSITE-ProRule" id="PRU00433"/>
    </source>
</evidence>
<organism evidence="9 10">
    <name type="scientific">Roseinatronobacter bogoriensis subsp. barguzinensis</name>
    <dbReference type="NCBI Taxonomy" id="441209"/>
    <lineage>
        <taxon>Bacteria</taxon>
        <taxon>Pseudomonadati</taxon>
        <taxon>Pseudomonadota</taxon>
        <taxon>Alphaproteobacteria</taxon>
        <taxon>Rhodobacterales</taxon>
        <taxon>Paracoccaceae</taxon>
        <taxon>Roseinatronobacter</taxon>
    </lineage>
</organism>
<dbReference type="AlphaFoldDB" id="A0A2K8KD14"/>
<protein>
    <recommendedName>
        <fullName evidence="8">Cytochrome c domain-containing protein</fullName>
    </recommendedName>
</protein>
<dbReference type="PANTHER" id="PTHR22847:SF637">
    <property type="entry name" value="WD REPEAT DOMAIN 5B"/>
    <property type="match status" value="1"/>
</dbReference>
<dbReference type="GO" id="GO:0046872">
    <property type="term" value="F:metal ion binding"/>
    <property type="evidence" value="ECO:0007669"/>
    <property type="project" value="UniProtKB-KW"/>
</dbReference>
<dbReference type="EMBL" id="CP024899">
    <property type="protein sequence ID" value="ATX67337.1"/>
    <property type="molecule type" value="Genomic_DNA"/>
</dbReference>
<proteinExistence type="predicted"/>
<dbReference type="InterPro" id="IPR011047">
    <property type="entry name" value="Quinoprotein_ADH-like_sf"/>
</dbReference>
<feature type="domain" description="Cytochrome c" evidence="8">
    <location>
        <begin position="312"/>
        <end position="413"/>
    </location>
</feature>
<evidence type="ECO:0000259" key="8">
    <source>
        <dbReference type="PROSITE" id="PS51007"/>
    </source>
</evidence>
<evidence type="ECO:0000313" key="9">
    <source>
        <dbReference type="EMBL" id="ATX67337.1"/>
    </source>
</evidence>
<dbReference type="GO" id="GO:0020037">
    <property type="term" value="F:heme binding"/>
    <property type="evidence" value="ECO:0007669"/>
    <property type="project" value="InterPro"/>
</dbReference>
<dbReference type="Gene3D" id="2.130.10.10">
    <property type="entry name" value="YVTN repeat-like/Quinoprotein amine dehydrogenase"/>
    <property type="match status" value="2"/>
</dbReference>
<dbReference type="OrthoDB" id="9805828at2"/>
<evidence type="ECO:0000256" key="3">
    <source>
        <dbReference type="ARBA" id="ARBA00022723"/>
    </source>
</evidence>
<name>A0A2K8KD14_9RHOB</name>
<keyword evidence="2 6" id="KW-0349">Heme</keyword>
<evidence type="ECO:0000256" key="5">
    <source>
        <dbReference type="ARBA" id="ARBA00023004"/>
    </source>
</evidence>
<keyword evidence="3 6" id="KW-0479">Metal-binding</keyword>
<feature type="signal peptide" evidence="7">
    <location>
        <begin position="1"/>
        <end position="20"/>
    </location>
</feature>
<evidence type="ECO:0000256" key="4">
    <source>
        <dbReference type="ARBA" id="ARBA00022737"/>
    </source>
</evidence>
<keyword evidence="10" id="KW-1185">Reference proteome</keyword>
<sequence>MRFAALSLAATLAAVLPLKAQDMVGHGGPVGALDSGQGVLLSGGFDTRAILWDIQTATARNITRFHDGNVTAVAVLPGGEFVTAGQDGRLAMWQSDGRAPVFSTEAGGAAVAALAVSDDGAYVAASFWDGRVQLLQRDSLQLLDHQAHSDRVTGIGFLPSGDLVTVGGDLRLVRWGREMDVQARTDLPALPNGLTITQGRIAVIFADGALRLFSESGDLLPERFLTDRPLVSLAATEADVAAAAIDGTVWLLAGADLAQRQMFAAESGPVWALALDAEQVFTAGNDGVIRRWSLADGTSLGGVELAMAQEYTDDSRGAEIWQSCAVCHSLIPDDHMRAGPSLHGIFGTPIASQKGYDYSAALRELDIVWTPRTVAELFEFGPEAYTPGSRMPEQRIGDPDDRQALVEFLERAAQ</sequence>
<keyword evidence="5 6" id="KW-0408">Iron</keyword>
<dbReference type="InterPro" id="IPR009056">
    <property type="entry name" value="Cyt_c-like_dom"/>
</dbReference>
<dbReference type="Gene3D" id="1.10.760.10">
    <property type="entry name" value="Cytochrome c-like domain"/>
    <property type="match status" value="1"/>
</dbReference>
<keyword evidence="4" id="KW-0677">Repeat</keyword>
<evidence type="ECO:0000313" key="10">
    <source>
        <dbReference type="Proteomes" id="UP000228948"/>
    </source>
</evidence>
<dbReference type="InterPro" id="IPR036909">
    <property type="entry name" value="Cyt_c-like_dom_sf"/>
</dbReference>
<dbReference type="PROSITE" id="PS00678">
    <property type="entry name" value="WD_REPEATS_1"/>
    <property type="match status" value="1"/>
</dbReference>
<dbReference type="PROSITE" id="PS51007">
    <property type="entry name" value="CYTC"/>
    <property type="match status" value="1"/>
</dbReference>
<dbReference type="InterPro" id="IPR019775">
    <property type="entry name" value="WD40_repeat_CS"/>
</dbReference>
<dbReference type="SUPFAM" id="SSF50998">
    <property type="entry name" value="Quinoprotein alcohol dehydrogenase-like"/>
    <property type="match status" value="1"/>
</dbReference>
<evidence type="ECO:0000256" key="7">
    <source>
        <dbReference type="SAM" id="SignalP"/>
    </source>
</evidence>
<dbReference type="SMART" id="SM00320">
    <property type="entry name" value="WD40"/>
    <property type="match status" value="5"/>
</dbReference>
<dbReference type="STRING" id="441209.GCA_001870665_03231"/>
<dbReference type="Proteomes" id="UP000228948">
    <property type="component" value="Chromosome"/>
</dbReference>
<gene>
    <name evidence="9" type="ORF">BG454_17230</name>
</gene>
<evidence type="ECO:0000256" key="1">
    <source>
        <dbReference type="ARBA" id="ARBA00022574"/>
    </source>
</evidence>